<dbReference type="STRING" id="1314778.A0A5C3P605"/>
<organism evidence="2 3">
    <name type="scientific">Polyporus arcularius HHB13444</name>
    <dbReference type="NCBI Taxonomy" id="1314778"/>
    <lineage>
        <taxon>Eukaryota</taxon>
        <taxon>Fungi</taxon>
        <taxon>Dikarya</taxon>
        <taxon>Basidiomycota</taxon>
        <taxon>Agaricomycotina</taxon>
        <taxon>Agaricomycetes</taxon>
        <taxon>Polyporales</taxon>
        <taxon>Polyporaceae</taxon>
        <taxon>Polyporus</taxon>
    </lineage>
</organism>
<name>A0A5C3P605_9APHY</name>
<gene>
    <name evidence="2" type="ORF">K466DRAFT_577363</name>
</gene>
<dbReference type="InParanoid" id="A0A5C3P605"/>
<evidence type="ECO:0000313" key="2">
    <source>
        <dbReference type="EMBL" id="TFK84307.1"/>
    </source>
</evidence>
<keyword evidence="3" id="KW-1185">Reference proteome</keyword>
<reference evidence="2 3" key="1">
    <citation type="journal article" date="2019" name="Nat. Ecol. Evol.">
        <title>Megaphylogeny resolves global patterns of mushroom evolution.</title>
        <authorList>
            <person name="Varga T."/>
            <person name="Krizsan K."/>
            <person name="Foldi C."/>
            <person name="Dima B."/>
            <person name="Sanchez-Garcia M."/>
            <person name="Sanchez-Ramirez S."/>
            <person name="Szollosi G.J."/>
            <person name="Szarkandi J.G."/>
            <person name="Papp V."/>
            <person name="Albert L."/>
            <person name="Andreopoulos W."/>
            <person name="Angelini C."/>
            <person name="Antonin V."/>
            <person name="Barry K.W."/>
            <person name="Bougher N.L."/>
            <person name="Buchanan P."/>
            <person name="Buyck B."/>
            <person name="Bense V."/>
            <person name="Catcheside P."/>
            <person name="Chovatia M."/>
            <person name="Cooper J."/>
            <person name="Damon W."/>
            <person name="Desjardin D."/>
            <person name="Finy P."/>
            <person name="Geml J."/>
            <person name="Haridas S."/>
            <person name="Hughes K."/>
            <person name="Justo A."/>
            <person name="Karasinski D."/>
            <person name="Kautmanova I."/>
            <person name="Kiss B."/>
            <person name="Kocsube S."/>
            <person name="Kotiranta H."/>
            <person name="LaButti K.M."/>
            <person name="Lechner B.E."/>
            <person name="Liimatainen K."/>
            <person name="Lipzen A."/>
            <person name="Lukacs Z."/>
            <person name="Mihaltcheva S."/>
            <person name="Morgado L.N."/>
            <person name="Niskanen T."/>
            <person name="Noordeloos M.E."/>
            <person name="Ohm R.A."/>
            <person name="Ortiz-Santana B."/>
            <person name="Ovrebo C."/>
            <person name="Racz N."/>
            <person name="Riley R."/>
            <person name="Savchenko A."/>
            <person name="Shiryaev A."/>
            <person name="Soop K."/>
            <person name="Spirin V."/>
            <person name="Szebenyi C."/>
            <person name="Tomsovsky M."/>
            <person name="Tulloss R.E."/>
            <person name="Uehling J."/>
            <person name="Grigoriev I.V."/>
            <person name="Vagvolgyi C."/>
            <person name="Papp T."/>
            <person name="Martin F.M."/>
            <person name="Miettinen O."/>
            <person name="Hibbett D.S."/>
            <person name="Nagy L.G."/>
        </authorList>
    </citation>
    <scope>NUCLEOTIDE SEQUENCE [LARGE SCALE GENOMIC DNA]</scope>
    <source>
        <strain evidence="2 3">HHB13444</strain>
    </source>
</reference>
<evidence type="ECO:0000256" key="1">
    <source>
        <dbReference type="SAM" id="MobiDB-lite"/>
    </source>
</evidence>
<proteinExistence type="predicted"/>
<dbReference type="EMBL" id="ML211325">
    <property type="protein sequence ID" value="TFK84307.1"/>
    <property type="molecule type" value="Genomic_DNA"/>
</dbReference>
<sequence length="864" mass="96943">MDLDSREPSPGGGGPVPGGQADEDEEDRPVNEAGPEEPEDENPEQGSTENQGVPIFVAALEGAKLAHSGLDEVTLHRMSHPRHAPPVISASQRAGMRMYLARGDASEANYADVLEAIRELHPEDDIPSYDSVRRQVANVTGIQPIRTDMCEDSCIAYTGPFAHLHACPIPSCKKPQYDPVELARGRRVPRRPQLQTMWASPDNARLMRHCGERTEELLNQRRSGIPCDILDDIYCGEAYLDAVEKHNIAPEDPLYAMKQSDCWFMIWVLLDLPPSVRYQKRFVIPAAPRKIDSFLFPGLYHLAALQNEGLTIWDASREQEIRVRPFLLLATADSPAMAYLNGLIGHNGRYGCRLYCGHQGRHKPEHPTYYPALLCQGDITLKVDRTMDDYSTITNLRAARNERGYAAERLDTGIAKPSIFSGLPRFLGTPAGFVLDLMHLVTLNLTDLVISLFRGTIACDETDDKTLWTWAIFQDKQAWKDHGELVAGATRFLPSSFDCPPRNPAQKISSGYKAWEYLLYVYGLLPGLLRPILPQIYYTHFCKLVSGVRIILQYRLPVSQLAYAHQILTEYIEEFEIHYPQRRINRLHFVRPSLHTLSHVVSEAVRIGPGALHTQWTQENYIGNITREIKQHVTPYANVSERAHRRCQANALKAMIPSFADPDRLPATSVDLGSPSSPVTPSEGQAIILFLTSRGVALEEPGWVPKVRRWARLLLPNRQIARTLWKELELERKGQPRRARRVKLDDNSFAEVHYFFRMVVGNQVEPLAMIAHFSPPDPAILESTHYTVLACRPLHTVEVIPAKRIVAVVAMIPLPVTDAEAAIPNSAALFRDRVFVVEKPGMDISAMAGRVDDPDMDADGIDEN</sequence>
<dbReference type="AlphaFoldDB" id="A0A5C3P605"/>
<accession>A0A5C3P605</accession>
<feature type="compositionally biased region" description="Acidic residues" evidence="1">
    <location>
        <begin position="34"/>
        <end position="43"/>
    </location>
</feature>
<protein>
    <submittedName>
        <fullName evidence="2">Uncharacterized protein</fullName>
    </submittedName>
</protein>
<evidence type="ECO:0000313" key="3">
    <source>
        <dbReference type="Proteomes" id="UP000308197"/>
    </source>
</evidence>
<dbReference type="Proteomes" id="UP000308197">
    <property type="component" value="Unassembled WGS sequence"/>
</dbReference>
<dbReference type="PANTHER" id="PTHR46579">
    <property type="entry name" value="F5/8 TYPE C DOMAIN-CONTAINING PROTEIN-RELATED"/>
    <property type="match status" value="1"/>
</dbReference>
<feature type="region of interest" description="Disordered" evidence="1">
    <location>
        <begin position="1"/>
        <end position="49"/>
    </location>
</feature>
<dbReference type="PANTHER" id="PTHR46579:SF1">
    <property type="entry name" value="F5_8 TYPE C DOMAIN-CONTAINING PROTEIN"/>
    <property type="match status" value="1"/>
</dbReference>